<dbReference type="KEGG" id="bfz:BAU07_13240"/>
<dbReference type="InterPro" id="IPR051043">
    <property type="entry name" value="Sulfatase_Mod_Factor_Kinase"/>
</dbReference>
<proteinExistence type="predicted"/>
<dbReference type="InterPro" id="IPR016187">
    <property type="entry name" value="CTDL_fold"/>
</dbReference>
<dbReference type="PANTHER" id="PTHR23150">
    <property type="entry name" value="SULFATASE MODIFYING FACTOR 1, 2"/>
    <property type="match status" value="1"/>
</dbReference>
<feature type="domain" description="Sulfatase-modifying factor enzyme-like" evidence="1">
    <location>
        <begin position="7"/>
        <end position="267"/>
    </location>
</feature>
<dbReference type="Proteomes" id="UP000091926">
    <property type="component" value="Chromosome"/>
</dbReference>
<dbReference type="STRING" id="463014.BAU07_13240"/>
<sequence length="269" mass="29797">MGGNDRDGFPGDGEGPAREVVMSPFRIAPTAVTNAQFRDFVRATQYITDAERAGASFVFYLQVAQAVRDAIRRVPTGLPWWLPVEGACWQRPEGPGSHIRERLDHPVVHVSWCDAQAYCAWAGKRLPTEAQWEYAARGGLVGCKYPWGDELEPDGKPRCNIWRGDFPGRPAPGWRPGTLPVTAFQPNGHGLYNMAGNVWEWCEDWFTPGYHAETATVDPVHAQPTGRRAMRGGSFLCHASYCNRYRVAARNSNTPDSTSSNCGFRVAAD</sequence>
<evidence type="ECO:0000313" key="3">
    <source>
        <dbReference type="Proteomes" id="UP000091926"/>
    </source>
</evidence>
<dbReference type="PANTHER" id="PTHR23150:SF19">
    <property type="entry name" value="FORMYLGLYCINE-GENERATING ENZYME"/>
    <property type="match status" value="1"/>
</dbReference>
<protein>
    <submittedName>
        <fullName evidence="2">Serine/threonine protein phosphatase</fullName>
    </submittedName>
</protein>
<dbReference type="Gene3D" id="3.90.1580.10">
    <property type="entry name" value="paralog of FGE (formylglycine-generating enzyme)"/>
    <property type="match status" value="1"/>
</dbReference>
<dbReference type="Pfam" id="PF03781">
    <property type="entry name" value="FGE-sulfatase"/>
    <property type="match status" value="1"/>
</dbReference>
<evidence type="ECO:0000259" key="1">
    <source>
        <dbReference type="Pfam" id="PF03781"/>
    </source>
</evidence>
<dbReference type="GO" id="GO:0120147">
    <property type="term" value="F:formylglycine-generating oxidase activity"/>
    <property type="evidence" value="ECO:0007669"/>
    <property type="project" value="TreeGrafter"/>
</dbReference>
<name>A0A193GKU5_9BORD</name>
<gene>
    <name evidence="2" type="ORF">BAU07_13240</name>
</gene>
<dbReference type="InterPro" id="IPR042095">
    <property type="entry name" value="SUMF_sf"/>
</dbReference>
<dbReference type="AlphaFoldDB" id="A0A193GKU5"/>
<evidence type="ECO:0000313" key="2">
    <source>
        <dbReference type="EMBL" id="ANN80475.1"/>
    </source>
</evidence>
<organism evidence="2 3">
    <name type="scientific">Bordetella flabilis</name>
    <dbReference type="NCBI Taxonomy" id="463014"/>
    <lineage>
        <taxon>Bacteria</taxon>
        <taxon>Pseudomonadati</taxon>
        <taxon>Pseudomonadota</taxon>
        <taxon>Betaproteobacteria</taxon>
        <taxon>Burkholderiales</taxon>
        <taxon>Alcaligenaceae</taxon>
        <taxon>Bordetella</taxon>
    </lineage>
</organism>
<keyword evidence="3" id="KW-1185">Reference proteome</keyword>
<accession>A0A193GKU5</accession>
<dbReference type="InterPro" id="IPR005532">
    <property type="entry name" value="SUMF_dom"/>
</dbReference>
<dbReference type="EMBL" id="CP016172">
    <property type="protein sequence ID" value="ANN80475.1"/>
    <property type="molecule type" value="Genomic_DNA"/>
</dbReference>
<reference evidence="2 3" key="1">
    <citation type="submission" date="2016-06" db="EMBL/GenBank/DDBJ databases">
        <title>Complete genome sequences of Bordetella bronchialis and Bordetella flabilis.</title>
        <authorList>
            <person name="LiPuma J.J."/>
            <person name="Spilker T."/>
        </authorList>
    </citation>
    <scope>NUCLEOTIDE SEQUENCE [LARGE SCALE GENOMIC DNA]</scope>
    <source>
        <strain evidence="2 3">AU10664</strain>
    </source>
</reference>
<dbReference type="SUPFAM" id="SSF56436">
    <property type="entry name" value="C-type lectin-like"/>
    <property type="match status" value="1"/>
</dbReference>